<dbReference type="Proteomes" id="UP000221165">
    <property type="component" value="Unassembled WGS sequence"/>
</dbReference>
<feature type="region of interest" description="Disordered" evidence="5">
    <location>
        <begin position="359"/>
        <end position="386"/>
    </location>
</feature>
<feature type="region of interest" description="Disordered" evidence="5">
    <location>
        <begin position="1275"/>
        <end position="1320"/>
    </location>
</feature>
<evidence type="ECO:0000256" key="1">
    <source>
        <dbReference type="ARBA" id="ARBA00022737"/>
    </source>
</evidence>
<feature type="compositionally biased region" description="Low complexity" evidence="5">
    <location>
        <begin position="63"/>
        <end position="72"/>
    </location>
</feature>
<evidence type="ECO:0000256" key="2">
    <source>
        <dbReference type="ARBA" id="ARBA00022741"/>
    </source>
</evidence>
<dbReference type="FunFam" id="3.40.50.300:FF:000018">
    <property type="entry name" value="Cell division control 48"/>
    <property type="match status" value="1"/>
</dbReference>
<dbReference type="Pfam" id="PF00004">
    <property type="entry name" value="AAA"/>
    <property type="match status" value="3"/>
</dbReference>
<keyword evidence="1" id="KW-0677">Repeat</keyword>
<sequence>MEAGERVAISIPIEASFSEWKNPPLFTANALCASAATLSTLGAVSGSLRLLVLSIPPSPVEPSQSSTQGSSSNRKGEDGGVSHVSRSSSSLSCSSFSSAPPPAAVVILRNAEEDLSPPVKLPLNKFLVTRDVLYSLRLLSLSSSSSSSCSSFPSDTRLQVSLSPLRQSIPLSSCVTVCLAAAPGDPSFAVSSSPCPSSLLASPPAAWWEELLLASAASQAEASRGAGKIGATETVRKEEESVRGQKGERGKANGEQIDGGGSGGKKKARSNRHKKTSTASPLCSPFPSSSSSCPSASTSSSHPSSSPLPTRPFFVSPKASAGLLRYLHIALNGACLVDGQFRSLTLQGHPVLVQIFCSDSSSSSSSRQGKDTGEADAKEGPRVMLSSTRTPLVRYSRITSSSRLYFTLQPSCPPGAQEEAPRSSQGEQSNLRGSPLSLPSSERPHGGRPKGLRSLGGLHRVLPDLVWSLILPLLRPDLFQAYGVHTPKGMLLYGPPGSGKTHLARSIADELLILCEKANRRVSCGGETTEEDNGTAEGKKNGSGSLSSFLLSLLTIPSRSSTSSSLRSSPDFSPSSLPSSPVIVAPHLELVNATDLISPIIGQTEKNIHRLFERCREEQRRRIREARREAKATLMRNLQQNRPFLKEDEGGGKGIKREVKGNFSLDLKDAPCRKGSQASSSPSSCPGVSTTADCVPDINSEVDGKVLKASIAPCVSFATEGEEKHYVQPRKTLTEEEVKKAEDAPGVDCEYLPPESVRVDVVGGGTLLFIDEIDAICPRREDATEVGRRAVCALLSCLDGVATDGSLFVLAATNHPHSLDEAIRRAGRLERDIEVGVPTAEERREILEKLLEAVPHDLTKEEIDELSELCQAFVPADLRLLVTTAGTEAMKASVLSSVKSDPLGSLDDARRRNQRQVDFRKEEESALVKKTEAVTLRHFRMALRLVKPSALKALAIEVPHVRWDDIGGYQKVKKSLQECVEWPLKFASLFKQLKVSPPRGVLLYGPPGCSKTMMAKAVATESKMNFISVKGPELFSKWVGESERAVRDIFRKARQNAPCVIFFDEVDAMGGDRETGEAGGVDSRVLSQMLNEMDGIGPVREVVIIAATNRPDLLDAALLRPGRFDRLVYVPLPDWEARRDIALKMLRSIPLRLSDAFLQRERRHRQGSLACERGEEKENVCPGTSQELETRPSDKTYAGELQRGVTNPEKKTQEESVCNGNTSPKRKSEKRYDCEGGWTVTEETSSLTDGQCAPESDGDEERTTACVRSLANGNKTEGVSWDTERGRKGLAPRLSEETGISQDDHNKHSNTMEAGRASAAKSENESVAWCASWLANQTDGYSGAEIVMLCREACMAAVRDVVNRYTEALSGRKMFSVVDGQDDWVPRPDDGLTERRTTGEAPSHSQKTDDSEEVYVDEGHLRAALRRVQPRTPESLLEFYESYNSSRSCGFEVA</sequence>
<feature type="region of interest" description="Disordered" evidence="5">
    <location>
        <begin position="410"/>
        <end position="452"/>
    </location>
</feature>
<feature type="region of interest" description="Disordered" evidence="5">
    <location>
        <begin position="57"/>
        <end position="98"/>
    </location>
</feature>
<dbReference type="InterPro" id="IPR003959">
    <property type="entry name" value="ATPase_AAA_core"/>
</dbReference>
<protein>
    <submittedName>
        <fullName evidence="7">Aaa family protein</fullName>
    </submittedName>
</protein>
<evidence type="ECO:0000256" key="5">
    <source>
        <dbReference type="SAM" id="MobiDB-lite"/>
    </source>
</evidence>
<dbReference type="OrthoDB" id="331643at2759"/>
<feature type="region of interest" description="Disordered" evidence="5">
    <location>
        <begin position="1168"/>
        <end position="1263"/>
    </location>
</feature>
<feature type="compositionally biased region" description="Basic and acidic residues" evidence="5">
    <location>
        <begin position="234"/>
        <end position="252"/>
    </location>
</feature>
<dbReference type="RefSeq" id="XP_067926475.1">
    <property type="nucleotide sequence ID" value="XM_068061548.1"/>
</dbReference>
<dbReference type="Gene3D" id="1.10.8.60">
    <property type="match status" value="2"/>
</dbReference>
<organism evidence="7 8">
    <name type="scientific">Cystoisospora suis</name>
    <dbReference type="NCBI Taxonomy" id="483139"/>
    <lineage>
        <taxon>Eukaryota</taxon>
        <taxon>Sar</taxon>
        <taxon>Alveolata</taxon>
        <taxon>Apicomplexa</taxon>
        <taxon>Conoidasida</taxon>
        <taxon>Coccidia</taxon>
        <taxon>Eucoccidiorida</taxon>
        <taxon>Eimeriorina</taxon>
        <taxon>Sarcocystidae</taxon>
        <taxon>Cystoisospora</taxon>
    </lineage>
</organism>
<keyword evidence="4" id="KW-0175">Coiled coil</keyword>
<evidence type="ECO:0000313" key="7">
    <source>
        <dbReference type="EMBL" id="PHJ24803.1"/>
    </source>
</evidence>
<feature type="domain" description="AAA+ ATPase" evidence="6">
    <location>
        <begin position="486"/>
        <end position="839"/>
    </location>
</feature>
<feature type="compositionally biased region" description="Basic and acidic residues" evidence="5">
    <location>
        <begin position="1384"/>
        <end position="1398"/>
    </location>
</feature>
<evidence type="ECO:0000259" key="6">
    <source>
        <dbReference type="SMART" id="SM00382"/>
    </source>
</evidence>
<dbReference type="GO" id="GO:0016887">
    <property type="term" value="F:ATP hydrolysis activity"/>
    <property type="evidence" value="ECO:0007669"/>
    <property type="project" value="InterPro"/>
</dbReference>
<dbReference type="PROSITE" id="PS00674">
    <property type="entry name" value="AAA"/>
    <property type="match status" value="2"/>
</dbReference>
<dbReference type="GO" id="GO:0005524">
    <property type="term" value="F:ATP binding"/>
    <property type="evidence" value="ECO:0007669"/>
    <property type="project" value="UniProtKB-KW"/>
</dbReference>
<dbReference type="PANTHER" id="PTHR23077:SF27">
    <property type="entry name" value="ATPASE FAMILY GENE 2 PROTEIN HOMOLOG A"/>
    <property type="match status" value="1"/>
</dbReference>
<feature type="coiled-coil region" evidence="4">
    <location>
        <begin position="601"/>
        <end position="636"/>
    </location>
</feature>
<feature type="region of interest" description="Disordered" evidence="5">
    <location>
        <begin position="222"/>
        <end position="310"/>
    </location>
</feature>
<dbReference type="Gene3D" id="3.40.50.300">
    <property type="entry name" value="P-loop containing nucleotide triphosphate hydrolases"/>
    <property type="match status" value="3"/>
</dbReference>
<feature type="compositionally biased region" description="Basic residues" evidence="5">
    <location>
        <begin position="264"/>
        <end position="276"/>
    </location>
</feature>
<feature type="compositionally biased region" description="Low complexity" evidence="5">
    <location>
        <begin position="82"/>
        <end position="98"/>
    </location>
</feature>
<feature type="domain" description="AAA+ ATPase" evidence="6">
    <location>
        <begin position="997"/>
        <end position="1134"/>
    </location>
</feature>
<accession>A0A2C6LD26</accession>
<dbReference type="InterPro" id="IPR041569">
    <property type="entry name" value="AAA_lid_3"/>
</dbReference>
<dbReference type="InterPro" id="IPR003960">
    <property type="entry name" value="ATPase_AAA_CS"/>
</dbReference>
<dbReference type="PANTHER" id="PTHR23077">
    <property type="entry name" value="AAA-FAMILY ATPASE"/>
    <property type="match status" value="1"/>
</dbReference>
<feature type="compositionally biased region" description="Low complexity" evidence="5">
    <location>
        <begin position="279"/>
        <end position="308"/>
    </location>
</feature>
<name>A0A2C6LD26_9APIC</name>
<evidence type="ECO:0000256" key="4">
    <source>
        <dbReference type="SAM" id="Coils"/>
    </source>
</evidence>
<dbReference type="CDD" id="cd19511">
    <property type="entry name" value="RecA-like_CDC48_r2-like"/>
    <property type="match status" value="1"/>
</dbReference>
<keyword evidence="3" id="KW-0067">ATP-binding</keyword>
<keyword evidence="2" id="KW-0547">Nucleotide-binding</keyword>
<feature type="region of interest" description="Disordered" evidence="5">
    <location>
        <begin position="1382"/>
        <end position="1415"/>
    </location>
</feature>
<proteinExistence type="predicted"/>
<keyword evidence="8" id="KW-1185">Reference proteome</keyword>
<dbReference type="InterPro" id="IPR050168">
    <property type="entry name" value="AAA_ATPase_domain"/>
</dbReference>
<evidence type="ECO:0000313" key="8">
    <source>
        <dbReference type="Proteomes" id="UP000221165"/>
    </source>
</evidence>
<dbReference type="EMBL" id="MIGC01000536">
    <property type="protein sequence ID" value="PHJ24803.1"/>
    <property type="molecule type" value="Genomic_DNA"/>
</dbReference>
<dbReference type="GO" id="GO:0005737">
    <property type="term" value="C:cytoplasm"/>
    <property type="evidence" value="ECO:0007669"/>
    <property type="project" value="TreeGrafter"/>
</dbReference>
<dbReference type="GeneID" id="94424759"/>
<feature type="compositionally biased region" description="Polar residues" evidence="5">
    <location>
        <begin position="422"/>
        <end position="440"/>
    </location>
</feature>
<gene>
    <name evidence="7" type="ORF">CSUI_001342</name>
</gene>
<reference evidence="7 8" key="1">
    <citation type="journal article" date="2017" name="Int. J. Parasitol.">
        <title>The genome of the protozoan parasite Cystoisospora suis and a reverse vaccinology approach to identify vaccine candidates.</title>
        <authorList>
            <person name="Palmieri N."/>
            <person name="Shrestha A."/>
            <person name="Ruttkowski B."/>
            <person name="Beck T."/>
            <person name="Vogl C."/>
            <person name="Tomley F."/>
            <person name="Blake D.P."/>
            <person name="Joachim A."/>
        </authorList>
    </citation>
    <scope>NUCLEOTIDE SEQUENCE [LARGE SCALE GENOMIC DNA]</scope>
    <source>
        <strain evidence="7 8">Wien I</strain>
    </source>
</reference>
<dbReference type="VEuPathDB" id="ToxoDB:CSUI_001342"/>
<dbReference type="InterPro" id="IPR027417">
    <property type="entry name" value="P-loop_NTPase"/>
</dbReference>
<dbReference type="SMART" id="SM00382">
    <property type="entry name" value="AAA"/>
    <property type="match status" value="2"/>
</dbReference>
<dbReference type="Pfam" id="PF17862">
    <property type="entry name" value="AAA_lid_3"/>
    <property type="match status" value="1"/>
</dbReference>
<dbReference type="SUPFAM" id="SSF52540">
    <property type="entry name" value="P-loop containing nucleoside triphosphate hydrolases"/>
    <property type="match status" value="2"/>
</dbReference>
<dbReference type="InterPro" id="IPR003593">
    <property type="entry name" value="AAA+_ATPase"/>
</dbReference>
<comment type="caution">
    <text evidence="7">The sequence shown here is derived from an EMBL/GenBank/DDBJ whole genome shotgun (WGS) entry which is preliminary data.</text>
</comment>
<feature type="compositionally biased region" description="Basic and acidic residues" evidence="5">
    <location>
        <begin position="368"/>
        <end position="381"/>
    </location>
</feature>
<evidence type="ECO:0000256" key="3">
    <source>
        <dbReference type="ARBA" id="ARBA00022840"/>
    </source>
</evidence>